<keyword evidence="2" id="KW-1185">Reference proteome</keyword>
<accession>A0AAD6CG89</accession>
<reference evidence="1" key="1">
    <citation type="submission" date="2022-12" db="EMBL/GenBank/DDBJ databases">
        <authorList>
            <person name="Petersen C."/>
        </authorList>
    </citation>
    <scope>NUCLEOTIDE SEQUENCE</scope>
    <source>
        <strain evidence="1">IBT 16125</strain>
    </source>
</reference>
<protein>
    <submittedName>
        <fullName evidence="1">Uncharacterized protein</fullName>
    </submittedName>
</protein>
<sequence length="136" mass="15125">MILLLLPLRVVAGGMNSMVEQGGHTHKCNGALRNRALQQLLLRSKEIHSITGGGAWYNGNRRKLSWRAKGTIVGQPDFDSGENSNDGPAKKEIYTYQTKLSAGTYDVRLNYYQEGPYWDADAAIDQNVQFQIPLGE</sequence>
<comment type="caution">
    <text evidence="1">The sequence shown here is derived from an EMBL/GenBank/DDBJ whole genome shotgun (WGS) entry which is preliminary data.</text>
</comment>
<name>A0AAD6CG89_9EURO</name>
<organism evidence="1 2">
    <name type="scientific">Penicillium daleae</name>
    <dbReference type="NCBI Taxonomy" id="63821"/>
    <lineage>
        <taxon>Eukaryota</taxon>
        <taxon>Fungi</taxon>
        <taxon>Dikarya</taxon>
        <taxon>Ascomycota</taxon>
        <taxon>Pezizomycotina</taxon>
        <taxon>Eurotiomycetes</taxon>
        <taxon>Eurotiomycetidae</taxon>
        <taxon>Eurotiales</taxon>
        <taxon>Aspergillaceae</taxon>
        <taxon>Penicillium</taxon>
    </lineage>
</organism>
<proteinExistence type="predicted"/>
<dbReference type="AlphaFoldDB" id="A0AAD6CG89"/>
<dbReference type="RefSeq" id="XP_056771337.1">
    <property type="nucleotide sequence ID" value="XM_056903570.1"/>
</dbReference>
<reference evidence="1" key="2">
    <citation type="journal article" date="2023" name="IMA Fungus">
        <title>Comparative genomic study of the Penicillium genus elucidates a diverse pangenome and 15 lateral gene transfer events.</title>
        <authorList>
            <person name="Petersen C."/>
            <person name="Sorensen T."/>
            <person name="Nielsen M.R."/>
            <person name="Sondergaard T.E."/>
            <person name="Sorensen J.L."/>
            <person name="Fitzpatrick D.A."/>
            <person name="Frisvad J.C."/>
            <person name="Nielsen K.L."/>
        </authorList>
    </citation>
    <scope>NUCLEOTIDE SEQUENCE</scope>
    <source>
        <strain evidence="1">IBT 16125</strain>
    </source>
</reference>
<evidence type="ECO:0000313" key="1">
    <source>
        <dbReference type="EMBL" id="KAJ5464490.1"/>
    </source>
</evidence>
<evidence type="ECO:0000313" key="2">
    <source>
        <dbReference type="Proteomes" id="UP001213681"/>
    </source>
</evidence>
<gene>
    <name evidence="1" type="ORF">N7458_000176</name>
</gene>
<dbReference type="GeneID" id="81593813"/>
<dbReference type="EMBL" id="JAPVEA010000001">
    <property type="protein sequence ID" value="KAJ5464490.1"/>
    <property type="molecule type" value="Genomic_DNA"/>
</dbReference>
<dbReference type="Proteomes" id="UP001213681">
    <property type="component" value="Unassembled WGS sequence"/>
</dbReference>